<feature type="region of interest" description="Disordered" evidence="1">
    <location>
        <begin position="457"/>
        <end position="477"/>
    </location>
</feature>
<evidence type="ECO:0000313" key="3">
    <source>
        <dbReference type="Proteomes" id="UP000654075"/>
    </source>
</evidence>
<gene>
    <name evidence="2" type="ORF">PGLA1383_LOCUS31090</name>
</gene>
<sequence>AVVVDRGTADGQTVARELKGQEVANAAWGLSAPGIRGDAAMGAPAEAGLAKVEGLIAADMTMAARGSAVAGLPAKASMASVPQAALQKVSTFGPQDLANLARQPTRQQCNGIPPSKALWAVARGKFTFAFCARHVTGTMDGVIHYEFIVVKVARDAVRKRKPAASTSPADAAEPRVLVTQSADYKHAQVGNSPKTEKPLGAEQLAAEDVTGVEKLTQFLRAQMLLSSPSRPNGRRETLTGPDISGVREDALLRATTTPMPAAHAEDIASQRRNAETGLHEVKPQLRRAKSHKPLRKAKTKQLDERGESHSGIICDLIERQKASLGKRKTNTTVWFLKLLESSPQFFFGKRLEEAKGMFFRDQLTCDLMGSIVSERKEHGVWPKTTISDFVKQARSVIEMKRGYQVIKVEVNNWDIVNNLAKLRTNNFGLLEAPERVRERQERMDEFWGVFHDRARNDRPVEEEAEAEGDGDVQYIDTQPHEPGALAQFRALREAAPLSVTHGSGNFWTKSFGSSTGARTGIAPLVPLPSPSRPYSSPSRPSSSLGKRPGSGSVSRSGSSWSSARPAVQRTSSLPSLGRPKAIATVRSDMAPLASQELTDQDVWGSTLESMEAAQASSKTSGVSLQQWIDVRKHRPESGGGHRPDSGLSGIQTASRPGTASGLRTAAGRPDTTSQYGGSLGFRATMHLTPLARPQSGNRTAASRRRYLK</sequence>
<protein>
    <submittedName>
        <fullName evidence="2">Uncharacterized protein</fullName>
    </submittedName>
</protein>
<feature type="non-terminal residue" evidence="2">
    <location>
        <position position="1"/>
    </location>
</feature>
<name>A0A813FFT2_POLGL</name>
<comment type="caution">
    <text evidence="2">The sequence shown here is derived from an EMBL/GenBank/DDBJ whole genome shotgun (WGS) entry which is preliminary data.</text>
</comment>
<feature type="compositionally biased region" description="Low complexity" evidence="1">
    <location>
        <begin position="532"/>
        <end position="562"/>
    </location>
</feature>
<evidence type="ECO:0000256" key="1">
    <source>
        <dbReference type="SAM" id="MobiDB-lite"/>
    </source>
</evidence>
<dbReference type="EMBL" id="CAJNNV010025237">
    <property type="protein sequence ID" value="CAE8613322.1"/>
    <property type="molecule type" value="Genomic_DNA"/>
</dbReference>
<proteinExistence type="predicted"/>
<organism evidence="2 3">
    <name type="scientific">Polarella glacialis</name>
    <name type="common">Dinoflagellate</name>
    <dbReference type="NCBI Taxonomy" id="89957"/>
    <lineage>
        <taxon>Eukaryota</taxon>
        <taxon>Sar</taxon>
        <taxon>Alveolata</taxon>
        <taxon>Dinophyceae</taxon>
        <taxon>Suessiales</taxon>
        <taxon>Suessiaceae</taxon>
        <taxon>Polarella</taxon>
    </lineage>
</organism>
<feature type="non-terminal residue" evidence="2">
    <location>
        <position position="708"/>
    </location>
</feature>
<dbReference type="Proteomes" id="UP000654075">
    <property type="component" value="Unassembled WGS sequence"/>
</dbReference>
<feature type="region of interest" description="Disordered" evidence="1">
    <location>
        <begin position="519"/>
        <end position="579"/>
    </location>
</feature>
<reference evidence="2" key="1">
    <citation type="submission" date="2021-02" db="EMBL/GenBank/DDBJ databases">
        <authorList>
            <person name="Dougan E. K."/>
            <person name="Rhodes N."/>
            <person name="Thang M."/>
            <person name="Chan C."/>
        </authorList>
    </citation>
    <scope>NUCLEOTIDE SEQUENCE</scope>
</reference>
<evidence type="ECO:0000313" key="2">
    <source>
        <dbReference type="EMBL" id="CAE8613322.1"/>
    </source>
</evidence>
<feature type="compositionally biased region" description="Polar residues" evidence="1">
    <location>
        <begin position="648"/>
        <end position="657"/>
    </location>
</feature>
<accession>A0A813FFT2</accession>
<feature type="compositionally biased region" description="Basic and acidic residues" evidence="1">
    <location>
        <begin position="635"/>
        <end position="644"/>
    </location>
</feature>
<dbReference type="AlphaFoldDB" id="A0A813FFT2"/>
<feature type="region of interest" description="Disordered" evidence="1">
    <location>
        <begin position="633"/>
        <end position="708"/>
    </location>
</feature>
<keyword evidence="3" id="KW-1185">Reference proteome</keyword>